<dbReference type="Proteomes" id="UP000269669">
    <property type="component" value="Unassembled WGS sequence"/>
</dbReference>
<feature type="transmembrane region" description="Helical" evidence="2">
    <location>
        <begin position="6"/>
        <end position="26"/>
    </location>
</feature>
<gene>
    <name evidence="3" type="ORF">EDE15_4256</name>
</gene>
<feature type="compositionally biased region" description="Basic and acidic residues" evidence="1">
    <location>
        <begin position="50"/>
        <end position="61"/>
    </location>
</feature>
<organism evidence="3 4">
    <name type="scientific">Edaphobacter aggregans</name>
    <dbReference type="NCBI Taxonomy" id="570835"/>
    <lineage>
        <taxon>Bacteria</taxon>
        <taxon>Pseudomonadati</taxon>
        <taxon>Acidobacteriota</taxon>
        <taxon>Terriglobia</taxon>
        <taxon>Terriglobales</taxon>
        <taxon>Acidobacteriaceae</taxon>
        <taxon>Edaphobacter</taxon>
    </lineage>
</organism>
<evidence type="ECO:0000256" key="2">
    <source>
        <dbReference type="SAM" id="Phobius"/>
    </source>
</evidence>
<keyword evidence="2" id="KW-0472">Membrane</keyword>
<sequence length="61" mass="7224">MERIEFLLAVIAVLLFVLVIQVSGIAKRRRERFPTTKEQDYDWSQNDPAGHWEAHKDDKKK</sequence>
<accession>A0A428MP28</accession>
<protein>
    <submittedName>
        <fullName evidence="3">Uncharacterized protein</fullName>
    </submittedName>
</protein>
<keyword evidence="4" id="KW-1185">Reference proteome</keyword>
<feature type="region of interest" description="Disordered" evidence="1">
    <location>
        <begin position="29"/>
        <end position="61"/>
    </location>
</feature>
<keyword evidence="2" id="KW-0812">Transmembrane</keyword>
<dbReference type="EMBL" id="RSDW01000001">
    <property type="protein sequence ID" value="RSL18661.1"/>
    <property type="molecule type" value="Genomic_DNA"/>
</dbReference>
<name>A0A428MP28_9BACT</name>
<comment type="caution">
    <text evidence="3">The sequence shown here is derived from an EMBL/GenBank/DDBJ whole genome shotgun (WGS) entry which is preliminary data.</text>
</comment>
<dbReference type="AlphaFoldDB" id="A0A428MP28"/>
<evidence type="ECO:0000313" key="3">
    <source>
        <dbReference type="EMBL" id="RSL18661.1"/>
    </source>
</evidence>
<proteinExistence type="predicted"/>
<dbReference type="RefSeq" id="WP_125486988.1">
    <property type="nucleotide sequence ID" value="NZ_RSDW01000001.1"/>
</dbReference>
<keyword evidence="2" id="KW-1133">Transmembrane helix</keyword>
<evidence type="ECO:0000313" key="4">
    <source>
        <dbReference type="Proteomes" id="UP000269669"/>
    </source>
</evidence>
<reference evidence="3 4" key="1">
    <citation type="submission" date="2018-12" db="EMBL/GenBank/DDBJ databases">
        <title>Sequencing of bacterial isolates from soil warming experiment in Harvard Forest, Massachusetts, USA.</title>
        <authorList>
            <person name="Deangelis K."/>
        </authorList>
    </citation>
    <scope>NUCLEOTIDE SEQUENCE [LARGE SCALE GENOMIC DNA]</scope>
    <source>
        <strain evidence="3 4">EB153</strain>
    </source>
</reference>
<evidence type="ECO:0000256" key="1">
    <source>
        <dbReference type="SAM" id="MobiDB-lite"/>
    </source>
</evidence>